<evidence type="ECO:0000313" key="3">
    <source>
        <dbReference type="EMBL" id="PMD52227.1"/>
    </source>
</evidence>
<dbReference type="OrthoDB" id="3538844at2759"/>
<dbReference type="GeneID" id="36595636"/>
<keyword evidence="1" id="KW-0175">Coiled coil</keyword>
<accession>A0A2J6SN66</accession>
<feature type="compositionally biased region" description="Polar residues" evidence="2">
    <location>
        <begin position="644"/>
        <end position="657"/>
    </location>
</feature>
<reference evidence="3 4" key="1">
    <citation type="submission" date="2016-04" db="EMBL/GenBank/DDBJ databases">
        <title>A degradative enzymes factory behind the ericoid mycorrhizal symbiosis.</title>
        <authorList>
            <consortium name="DOE Joint Genome Institute"/>
            <person name="Martino E."/>
            <person name="Morin E."/>
            <person name="Grelet G."/>
            <person name="Kuo A."/>
            <person name="Kohler A."/>
            <person name="Daghino S."/>
            <person name="Barry K."/>
            <person name="Choi C."/>
            <person name="Cichocki N."/>
            <person name="Clum A."/>
            <person name="Copeland A."/>
            <person name="Hainaut M."/>
            <person name="Haridas S."/>
            <person name="Labutti K."/>
            <person name="Lindquist E."/>
            <person name="Lipzen A."/>
            <person name="Khouja H.-R."/>
            <person name="Murat C."/>
            <person name="Ohm R."/>
            <person name="Olson A."/>
            <person name="Spatafora J."/>
            <person name="Veneault-Fourrey C."/>
            <person name="Henrissat B."/>
            <person name="Grigoriev I."/>
            <person name="Martin F."/>
            <person name="Perotto S."/>
        </authorList>
    </citation>
    <scope>NUCLEOTIDE SEQUENCE [LARGE SCALE GENOMIC DNA]</scope>
    <source>
        <strain evidence="3 4">E</strain>
    </source>
</reference>
<dbReference type="InterPro" id="IPR021109">
    <property type="entry name" value="Peptidase_aspartic_dom_sf"/>
</dbReference>
<keyword evidence="4" id="KW-1185">Reference proteome</keyword>
<dbReference type="AlphaFoldDB" id="A0A2J6SN66"/>
<gene>
    <name evidence="3" type="ORF">K444DRAFT_669839</name>
</gene>
<evidence type="ECO:0000256" key="2">
    <source>
        <dbReference type="SAM" id="MobiDB-lite"/>
    </source>
</evidence>
<sequence>MAPRSRRHIPRDNERTRLKTEQATRTETRRPEGEGSEENWMLERDRLLAIIRDRKDDLLKRRQAEKERLKREELEKQRLEILSARQKERLREIAPQAAQLSRWQQWVRRYRENLSAEGFTLSDGLWRSPINSDNIGNNVTFKDAKAKKLSDIPIEFPYGLGDPAYIYVSWDRAKYEHISGVWLSEIEEYLLDLGFNRKISRRFICLGLPKWGGFSSSQVPDFKDTVWNWPRANNNENHYHIHPPEDFSPYQILGLEGFRKTLRDIFKEKKYLKDPNRLPSPDLGGPREPLLQCIRRFSEVEIHRRIEKRRHFADVEIRHCIEKNRRIPPTRTQFALKPEIVVWFYDYRHMKMALEKLERFLSLCLRCCSWLNNVLPYRWSRRAARFYSWDWIPPPRPSPQYTYEVSGLLNEQPSSAFPDTGSDQNLLSRDYAHRNGIAIAPDSNGTTHIKSADGRLIPTIGTAQVSWSFDDSPHEKHMLVFHVLSQCVHDVLLGHPFLLETNTTTLNRIKRYTVNATSLSSTGAVYDIHAASGIRPGQCTTDGHLAGEAIKTLADTGAQVNIISLAYAQARNFKLDITGDRGTFRFIDGSEVPSIATVNAVWISSDKKQYSLKFEVLIGSSYDVILGQKHIYGTKALLGKKSDPSASPNSSHTTTFMTLDPLPAEPCRTPPASRNIEGSHAKRPGVDRSKASNVCAVGFKSPFAKASKAAKGLFSKTKKNDNLRPHLSSQAQEEIDRRATEESRQFRLTHPEISPPSDSPEASRKTSDSPAVAATSNDSASTASIEISTTTEPEIVPPSDTVAVENLTPEEYQAENAYLPSLSNLLLVNPIALCNYVWDSVTIYMSGQ</sequence>
<evidence type="ECO:0000313" key="4">
    <source>
        <dbReference type="Proteomes" id="UP000235371"/>
    </source>
</evidence>
<dbReference type="SUPFAM" id="SSF50630">
    <property type="entry name" value="Acid proteases"/>
    <property type="match status" value="2"/>
</dbReference>
<dbReference type="CDD" id="cd00303">
    <property type="entry name" value="retropepsin_like"/>
    <property type="match status" value="2"/>
</dbReference>
<dbReference type="EMBL" id="KZ613912">
    <property type="protein sequence ID" value="PMD52227.1"/>
    <property type="molecule type" value="Genomic_DNA"/>
</dbReference>
<feature type="compositionally biased region" description="Basic and acidic residues" evidence="2">
    <location>
        <begin position="677"/>
        <end position="689"/>
    </location>
</feature>
<evidence type="ECO:0000256" key="1">
    <source>
        <dbReference type="SAM" id="Coils"/>
    </source>
</evidence>
<proteinExistence type="predicted"/>
<feature type="region of interest" description="Disordered" evidence="2">
    <location>
        <begin position="639"/>
        <end position="689"/>
    </location>
</feature>
<dbReference type="Gene3D" id="2.40.70.10">
    <property type="entry name" value="Acid Proteases"/>
    <property type="match status" value="2"/>
</dbReference>
<feature type="compositionally biased region" description="Basic and acidic residues" evidence="2">
    <location>
        <begin position="10"/>
        <end position="33"/>
    </location>
</feature>
<feature type="compositionally biased region" description="Basic and acidic residues" evidence="2">
    <location>
        <begin position="734"/>
        <end position="745"/>
    </location>
</feature>
<dbReference type="InParanoid" id="A0A2J6SN66"/>
<organism evidence="3 4">
    <name type="scientific">Hyaloscypha bicolor E</name>
    <dbReference type="NCBI Taxonomy" id="1095630"/>
    <lineage>
        <taxon>Eukaryota</taxon>
        <taxon>Fungi</taxon>
        <taxon>Dikarya</taxon>
        <taxon>Ascomycota</taxon>
        <taxon>Pezizomycotina</taxon>
        <taxon>Leotiomycetes</taxon>
        <taxon>Helotiales</taxon>
        <taxon>Hyaloscyphaceae</taxon>
        <taxon>Hyaloscypha</taxon>
        <taxon>Hyaloscypha bicolor</taxon>
    </lineage>
</organism>
<dbReference type="RefSeq" id="XP_024729131.1">
    <property type="nucleotide sequence ID" value="XM_024887560.1"/>
</dbReference>
<name>A0A2J6SN66_9HELO</name>
<feature type="region of interest" description="Disordered" evidence="2">
    <location>
        <begin position="716"/>
        <end position="797"/>
    </location>
</feature>
<dbReference type="STRING" id="1095630.A0A2J6SN66"/>
<dbReference type="Proteomes" id="UP000235371">
    <property type="component" value="Unassembled WGS sequence"/>
</dbReference>
<feature type="region of interest" description="Disordered" evidence="2">
    <location>
        <begin position="1"/>
        <end position="38"/>
    </location>
</feature>
<feature type="compositionally biased region" description="Low complexity" evidence="2">
    <location>
        <begin position="771"/>
        <end position="797"/>
    </location>
</feature>
<protein>
    <submittedName>
        <fullName evidence="3">Uncharacterized protein</fullName>
    </submittedName>
</protein>
<feature type="coiled-coil region" evidence="1">
    <location>
        <begin position="48"/>
        <end position="89"/>
    </location>
</feature>